<dbReference type="PROSITE" id="PS50089">
    <property type="entry name" value="ZF_RING_2"/>
    <property type="match status" value="1"/>
</dbReference>
<dbReference type="SMART" id="SM00184">
    <property type="entry name" value="RING"/>
    <property type="match status" value="1"/>
</dbReference>
<evidence type="ECO:0000256" key="4">
    <source>
        <dbReference type="PROSITE-ProRule" id="PRU00175"/>
    </source>
</evidence>
<dbReference type="GO" id="GO:0061630">
    <property type="term" value="F:ubiquitin protein ligase activity"/>
    <property type="evidence" value="ECO:0007669"/>
    <property type="project" value="TreeGrafter"/>
</dbReference>
<name>A0A6A5G3E7_CAERE</name>
<evidence type="ECO:0000313" key="8">
    <source>
        <dbReference type="Proteomes" id="UP000483820"/>
    </source>
</evidence>
<keyword evidence="2 4" id="KW-0863">Zinc-finger</keyword>
<protein>
    <recommendedName>
        <fullName evidence="6">RING-type domain-containing protein</fullName>
    </recommendedName>
</protein>
<dbReference type="Pfam" id="PF13639">
    <property type="entry name" value="zf-RING_2"/>
    <property type="match status" value="1"/>
</dbReference>
<evidence type="ECO:0000259" key="6">
    <source>
        <dbReference type="PROSITE" id="PS50089"/>
    </source>
</evidence>
<dbReference type="EMBL" id="WUAV01000006">
    <property type="protein sequence ID" value="KAF1749430.1"/>
    <property type="molecule type" value="Genomic_DNA"/>
</dbReference>
<feature type="domain" description="RING-type" evidence="6">
    <location>
        <begin position="132"/>
        <end position="177"/>
    </location>
</feature>
<dbReference type="SUPFAM" id="SSF57850">
    <property type="entry name" value="RING/U-box"/>
    <property type="match status" value="1"/>
</dbReference>
<dbReference type="Gene3D" id="3.30.40.10">
    <property type="entry name" value="Zinc/RING finger domain, C3HC4 (zinc finger)"/>
    <property type="match status" value="1"/>
</dbReference>
<proteinExistence type="predicted"/>
<dbReference type="PROSITE" id="PS00518">
    <property type="entry name" value="ZF_RING_1"/>
    <property type="match status" value="1"/>
</dbReference>
<dbReference type="RefSeq" id="XP_003105487.2">
    <property type="nucleotide sequence ID" value="XM_003105439.2"/>
</dbReference>
<dbReference type="GeneID" id="9817426"/>
<sequence>MTTRRLEATVVALKEKIEKTRNETQQKFLSLTPLEKERDTLKLVKQEAIDFNEEHIKEHETRLKALDRDMVQFQKDFHRRKRSAGSSSESDDFHVLLGEKREETRQLREKFVKLKAEVLSGVVQEKGDAPSCEICTDEFNEDENLPKALGCGHTVCAKCLKNLNEYNDRIVMCPFCRKIWQIKNCPTNLIILNK</sequence>
<comment type="caution">
    <text evidence="7">The sequence shown here is derived from an EMBL/GenBank/DDBJ whole genome shotgun (WGS) entry which is preliminary data.</text>
</comment>
<dbReference type="CTD" id="9817426"/>
<dbReference type="Proteomes" id="UP000483820">
    <property type="component" value="Chromosome X"/>
</dbReference>
<dbReference type="GO" id="GO:0008270">
    <property type="term" value="F:zinc ion binding"/>
    <property type="evidence" value="ECO:0007669"/>
    <property type="project" value="UniProtKB-KW"/>
</dbReference>
<keyword evidence="3" id="KW-0862">Zinc</keyword>
<dbReference type="InterPro" id="IPR051435">
    <property type="entry name" value="RING_finger_E3_ubiq-ligases"/>
</dbReference>
<reference evidence="7 8" key="1">
    <citation type="submission" date="2019-12" db="EMBL/GenBank/DDBJ databases">
        <title>Chromosome-level assembly of the Caenorhabditis remanei genome.</title>
        <authorList>
            <person name="Teterina A.A."/>
            <person name="Willis J.H."/>
            <person name="Phillips P.C."/>
        </authorList>
    </citation>
    <scope>NUCLEOTIDE SEQUENCE [LARGE SCALE GENOMIC DNA]</scope>
    <source>
        <strain evidence="7 8">PX506</strain>
        <tissue evidence="7">Whole organism</tissue>
    </source>
</reference>
<dbReference type="InterPro" id="IPR001841">
    <property type="entry name" value="Znf_RING"/>
</dbReference>
<keyword evidence="5" id="KW-0175">Coiled coil</keyword>
<evidence type="ECO:0000256" key="3">
    <source>
        <dbReference type="ARBA" id="ARBA00022833"/>
    </source>
</evidence>
<gene>
    <name evidence="7" type="ORF">GCK72_025898</name>
</gene>
<accession>A0A6A5G3E7</accession>
<evidence type="ECO:0000256" key="1">
    <source>
        <dbReference type="ARBA" id="ARBA00022723"/>
    </source>
</evidence>
<evidence type="ECO:0000256" key="2">
    <source>
        <dbReference type="ARBA" id="ARBA00022771"/>
    </source>
</evidence>
<dbReference type="PANTHER" id="PTHR22791">
    <property type="entry name" value="RING-TYPE DOMAIN-CONTAINING PROTEIN"/>
    <property type="match status" value="1"/>
</dbReference>
<dbReference type="InterPro" id="IPR017907">
    <property type="entry name" value="Znf_RING_CS"/>
</dbReference>
<evidence type="ECO:0000313" key="7">
    <source>
        <dbReference type="EMBL" id="KAF1749430.1"/>
    </source>
</evidence>
<dbReference type="GO" id="GO:0016567">
    <property type="term" value="P:protein ubiquitination"/>
    <property type="evidence" value="ECO:0007669"/>
    <property type="project" value="TreeGrafter"/>
</dbReference>
<dbReference type="AlphaFoldDB" id="A0A6A5G3E7"/>
<dbReference type="InterPro" id="IPR013083">
    <property type="entry name" value="Znf_RING/FYVE/PHD"/>
</dbReference>
<dbReference type="PANTHER" id="PTHR22791:SF32">
    <property type="entry name" value="RING-TYPE DOMAIN-CONTAINING PROTEIN"/>
    <property type="match status" value="1"/>
</dbReference>
<feature type="coiled-coil region" evidence="5">
    <location>
        <begin position="3"/>
        <end position="117"/>
    </location>
</feature>
<evidence type="ECO:0000256" key="5">
    <source>
        <dbReference type="SAM" id="Coils"/>
    </source>
</evidence>
<keyword evidence="1" id="KW-0479">Metal-binding</keyword>
<organism evidence="7 8">
    <name type="scientific">Caenorhabditis remanei</name>
    <name type="common">Caenorhabditis vulgaris</name>
    <dbReference type="NCBI Taxonomy" id="31234"/>
    <lineage>
        <taxon>Eukaryota</taxon>
        <taxon>Metazoa</taxon>
        <taxon>Ecdysozoa</taxon>
        <taxon>Nematoda</taxon>
        <taxon>Chromadorea</taxon>
        <taxon>Rhabditida</taxon>
        <taxon>Rhabditina</taxon>
        <taxon>Rhabditomorpha</taxon>
        <taxon>Rhabditoidea</taxon>
        <taxon>Rhabditidae</taxon>
        <taxon>Peloderinae</taxon>
        <taxon>Caenorhabditis</taxon>
    </lineage>
</organism>
<dbReference type="KEGG" id="crq:GCK72_025898"/>